<dbReference type="EMBL" id="BSFH01000008">
    <property type="protein sequence ID" value="GLK62951.1"/>
    <property type="molecule type" value="Genomic_DNA"/>
</dbReference>
<gene>
    <name evidence="2" type="ORF">GCM10017635_04200</name>
</gene>
<reference evidence="2" key="1">
    <citation type="journal article" date="2014" name="Int. J. Syst. Evol. Microbiol.">
        <title>Complete genome sequence of Corynebacterium casei LMG S-19264T (=DSM 44701T), isolated from a smear-ripened cheese.</title>
        <authorList>
            <consortium name="US DOE Joint Genome Institute (JGI-PGF)"/>
            <person name="Walter F."/>
            <person name="Albersmeier A."/>
            <person name="Kalinowski J."/>
            <person name="Ruckert C."/>
        </authorList>
    </citation>
    <scope>NUCLEOTIDE SEQUENCE</scope>
    <source>
        <strain evidence="2">VKM B-2222</strain>
    </source>
</reference>
<reference evidence="2" key="2">
    <citation type="submission" date="2023-01" db="EMBL/GenBank/DDBJ databases">
        <authorList>
            <person name="Sun Q."/>
            <person name="Evtushenko L."/>
        </authorList>
    </citation>
    <scope>NUCLEOTIDE SEQUENCE</scope>
    <source>
        <strain evidence="2">VKM B-2222</strain>
    </source>
</reference>
<dbReference type="AlphaFoldDB" id="A0AAD3NSI0"/>
<protein>
    <recommendedName>
        <fullName evidence="4">Integrase</fullName>
    </recommendedName>
</protein>
<accession>A0AAD3NSI0</accession>
<comment type="caution">
    <text evidence="2">The sequence shown here is derived from an EMBL/GenBank/DDBJ whole genome shotgun (WGS) entry which is preliminary data.</text>
</comment>
<evidence type="ECO:0000313" key="3">
    <source>
        <dbReference type="Proteomes" id="UP001143349"/>
    </source>
</evidence>
<organism evidence="2 3">
    <name type="scientific">Paracoccus kondratievae</name>
    <dbReference type="NCBI Taxonomy" id="135740"/>
    <lineage>
        <taxon>Bacteria</taxon>
        <taxon>Pseudomonadati</taxon>
        <taxon>Pseudomonadota</taxon>
        <taxon>Alphaproteobacteria</taxon>
        <taxon>Rhodobacterales</taxon>
        <taxon>Paracoccaceae</taxon>
        <taxon>Paracoccus</taxon>
    </lineage>
</organism>
<evidence type="ECO:0000313" key="2">
    <source>
        <dbReference type="EMBL" id="GLK62951.1"/>
    </source>
</evidence>
<dbReference type="RefSeq" id="WP_271179108.1">
    <property type="nucleotide sequence ID" value="NZ_BSFH01000008.1"/>
</dbReference>
<keyword evidence="3" id="KW-1185">Reference proteome</keyword>
<proteinExistence type="predicted"/>
<feature type="region of interest" description="Disordered" evidence="1">
    <location>
        <begin position="1"/>
        <end position="23"/>
    </location>
</feature>
<sequence length="41" mass="4487">MPPEDLPIDTKVRSVRPTDHDRKLSDGGGLFLLIKLTGGKL</sequence>
<evidence type="ECO:0008006" key="4">
    <source>
        <dbReference type="Google" id="ProtNLM"/>
    </source>
</evidence>
<evidence type="ECO:0000256" key="1">
    <source>
        <dbReference type="SAM" id="MobiDB-lite"/>
    </source>
</evidence>
<dbReference type="Proteomes" id="UP001143349">
    <property type="component" value="Unassembled WGS sequence"/>
</dbReference>
<name>A0AAD3NSI0_9RHOB</name>
<feature type="compositionally biased region" description="Basic and acidic residues" evidence="1">
    <location>
        <begin position="8"/>
        <end position="23"/>
    </location>
</feature>